<evidence type="ECO:0000313" key="2">
    <source>
        <dbReference type="Proteomes" id="UP000196027"/>
    </source>
</evidence>
<name>A0A1Y0I365_9GAMM</name>
<dbReference type="EMBL" id="CP021425">
    <property type="protein sequence ID" value="ARU54948.1"/>
    <property type="molecule type" value="Genomic_DNA"/>
</dbReference>
<accession>A0A1Y0I365</accession>
<dbReference type="RefSeq" id="WP_087460104.1">
    <property type="nucleotide sequence ID" value="NZ_CP021425.1"/>
</dbReference>
<protein>
    <submittedName>
        <fullName evidence="1">Uncharacterized protein</fullName>
    </submittedName>
</protein>
<reference evidence="1 2" key="1">
    <citation type="submission" date="2017-05" db="EMBL/GenBank/DDBJ databases">
        <title>Genomic insights into alkan degradation activity of Oleiphilus messinensis.</title>
        <authorList>
            <person name="Kozyavkin S.A."/>
            <person name="Slesarev A.I."/>
            <person name="Golyshin P.N."/>
            <person name="Korzhenkov A."/>
            <person name="Golyshina O.N."/>
            <person name="Toshchakov S.V."/>
        </authorList>
    </citation>
    <scope>NUCLEOTIDE SEQUENCE [LARGE SCALE GENOMIC DNA]</scope>
    <source>
        <strain evidence="1 2">ME102</strain>
    </source>
</reference>
<dbReference type="AlphaFoldDB" id="A0A1Y0I365"/>
<dbReference type="KEGG" id="ome:OLMES_0861"/>
<gene>
    <name evidence="1" type="ORF">OLMES_0861</name>
</gene>
<dbReference type="Proteomes" id="UP000196027">
    <property type="component" value="Chromosome"/>
</dbReference>
<keyword evidence="2" id="KW-1185">Reference proteome</keyword>
<sequence>MKRWNDPIVGKQALKLTELRERDSFELNREITMELEICVPHNEEELKNIKWLEEYLNSIYYC</sequence>
<proteinExistence type="predicted"/>
<evidence type="ECO:0000313" key="1">
    <source>
        <dbReference type="EMBL" id="ARU54948.1"/>
    </source>
</evidence>
<organism evidence="1 2">
    <name type="scientific">Oleiphilus messinensis</name>
    <dbReference type="NCBI Taxonomy" id="141451"/>
    <lineage>
        <taxon>Bacteria</taxon>
        <taxon>Pseudomonadati</taxon>
        <taxon>Pseudomonadota</taxon>
        <taxon>Gammaproteobacteria</taxon>
        <taxon>Oceanospirillales</taxon>
        <taxon>Oleiphilaceae</taxon>
        <taxon>Oleiphilus</taxon>
    </lineage>
</organism>